<dbReference type="AlphaFoldDB" id="A0A919KVL3"/>
<evidence type="ECO:0000259" key="1">
    <source>
        <dbReference type="Pfam" id="PF12697"/>
    </source>
</evidence>
<evidence type="ECO:0000313" key="3">
    <source>
        <dbReference type="Proteomes" id="UP000627369"/>
    </source>
</evidence>
<protein>
    <recommendedName>
        <fullName evidence="1">AB hydrolase-1 domain-containing protein</fullName>
    </recommendedName>
</protein>
<dbReference type="InterPro" id="IPR050266">
    <property type="entry name" value="AB_hydrolase_sf"/>
</dbReference>
<dbReference type="EMBL" id="BNAS01000004">
    <property type="protein sequence ID" value="GHH74920.1"/>
    <property type="molecule type" value="Genomic_DNA"/>
</dbReference>
<sequence length="273" mass="28031">MTAAPALGASAYALTDGSRPLLVLGPSLGTSVTALWQDVVPLLVGDIDVVGWDLPGHGSAPAPDAADLAGLTIADLARGVLDVVDRAQAERGDAGGPFWYAGVSVGGATGLQLLLDAPERLRGAALICTAARFGEPGPWLERAQLVEAAGTPTQVVGSTQRWFGPGFVEREPEVVLRLLAGLQTADRFGYGAVCRALATYDLRSRLTVAPVPVLTIAGEHDVPAPPAALEEIARGVGAVRVEVLDGVAHLAPAEAPVRVAELVRELVTVGAAR</sequence>
<dbReference type="PRINTS" id="PR00111">
    <property type="entry name" value="ABHYDROLASE"/>
</dbReference>
<dbReference type="Proteomes" id="UP000627369">
    <property type="component" value="Unassembled WGS sequence"/>
</dbReference>
<feature type="domain" description="AB hydrolase-1" evidence="1">
    <location>
        <begin position="34"/>
        <end position="261"/>
    </location>
</feature>
<dbReference type="InterPro" id="IPR000073">
    <property type="entry name" value="AB_hydrolase_1"/>
</dbReference>
<reference evidence="2" key="1">
    <citation type="journal article" date="2014" name="Int. J. Syst. Evol. Microbiol.">
        <title>Complete genome sequence of Corynebacterium casei LMG S-19264T (=DSM 44701T), isolated from a smear-ripened cheese.</title>
        <authorList>
            <consortium name="US DOE Joint Genome Institute (JGI-PGF)"/>
            <person name="Walter F."/>
            <person name="Albersmeier A."/>
            <person name="Kalinowski J."/>
            <person name="Ruckert C."/>
        </authorList>
    </citation>
    <scope>NUCLEOTIDE SEQUENCE</scope>
    <source>
        <strain evidence="2">CGMCC 4.7398</strain>
    </source>
</reference>
<organism evidence="2 3">
    <name type="scientific">Promicromonospora soli</name>
    <dbReference type="NCBI Taxonomy" id="2035533"/>
    <lineage>
        <taxon>Bacteria</taxon>
        <taxon>Bacillati</taxon>
        <taxon>Actinomycetota</taxon>
        <taxon>Actinomycetes</taxon>
        <taxon>Micrococcales</taxon>
        <taxon>Promicromonosporaceae</taxon>
        <taxon>Promicromonospora</taxon>
    </lineage>
</organism>
<accession>A0A919KVL3</accession>
<dbReference type="RefSeq" id="WP_189670059.1">
    <property type="nucleotide sequence ID" value="NZ_BNAS01000004.1"/>
</dbReference>
<name>A0A919KVL3_9MICO</name>
<evidence type="ECO:0000313" key="2">
    <source>
        <dbReference type="EMBL" id="GHH74920.1"/>
    </source>
</evidence>
<dbReference type="SUPFAM" id="SSF53474">
    <property type="entry name" value="alpha/beta-Hydrolases"/>
    <property type="match status" value="1"/>
</dbReference>
<keyword evidence="3" id="KW-1185">Reference proteome</keyword>
<proteinExistence type="predicted"/>
<dbReference type="PANTHER" id="PTHR43798">
    <property type="entry name" value="MONOACYLGLYCEROL LIPASE"/>
    <property type="match status" value="1"/>
</dbReference>
<comment type="caution">
    <text evidence="2">The sequence shown here is derived from an EMBL/GenBank/DDBJ whole genome shotgun (WGS) entry which is preliminary data.</text>
</comment>
<gene>
    <name evidence="2" type="ORF">GCM10017772_29990</name>
</gene>
<dbReference type="Pfam" id="PF12697">
    <property type="entry name" value="Abhydrolase_6"/>
    <property type="match status" value="1"/>
</dbReference>
<dbReference type="Gene3D" id="3.40.50.1820">
    <property type="entry name" value="alpha/beta hydrolase"/>
    <property type="match status" value="1"/>
</dbReference>
<reference evidence="2" key="2">
    <citation type="submission" date="2020-09" db="EMBL/GenBank/DDBJ databases">
        <authorList>
            <person name="Sun Q."/>
            <person name="Zhou Y."/>
        </authorList>
    </citation>
    <scope>NUCLEOTIDE SEQUENCE</scope>
    <source>
        <strain evidence="2">CGMCC 4.7398</strain>
    </source>
</reference>
<dbReference type="InterPro" id="IPR029058">
    <property type="entry name" value="AB_hydrolase_fold"/>
</dbReference>
<dbReference type="GO" id="GO:0003824">
    <property type="term" value="F:catalytic activity"/>
    <property type="evidence" value="ECO:0007669"/>
    <property type="project" value="UniProtKB-ARBA"/>
</dbReference>